<evidence type="ECO:0000313" key="3">
    <source>
        <dbReference type="Proteomes" id="UP000184532"/>
    </source>
</evidence>
<dbReference type="OrthoDB" id="1376924at2"/>
<dbReference type="GO" id="GO:0009060">
    <property type="term" value="P:aerobic respiration"/>
    <property type="evidence" value="ECO:0007669"/>
    <property type="project" value="InterPro"/>
</dbReference>
<dbReference type="GO" id="GO:0016020">
    <property type="term" value="C:membrane"/>
    <property type="evidence" value="ECO:0007669"/>
    <property type="project" value="InterPro"/>
</dbReference>
<dbReference type="InterPro" id="IPR036927">
    <property type="entry name" value="Cyt_c_oxase-like_su1_sf"/>
</dbReference>
<dbReference type="EMBL" id="FQWL01000002">
    <property type="protein sequence ID" value="SHG48530.1"/>
    <property type="molecule type" value="Genomic_DNA"/>
</dbReference>
<evidence type="ECO:0000256" key="1">
    <source>
        <dbReference type="SAM" id="Phobius"/>
    </source>
</evidence>
<dbReference type="InterPro" id="IPR000883">
    <property type="entry name" value="Cyt_C_Oxase_1"/>
</dbReference>
<gene>
    <name evidence="2" type="ORF">SAMN04488116_1415</name>
</gene>
<reference evidence="3" key="1">
    <citation type="submission" date="2016-11" db="EMBL/GenBank/DDBJ databases">
        <authorList>
            <person name="Varghese N."/>
            <person name="Submissions S."/>
        </authorList>
    </citation>
    <scope>NUCLEOTIDE SEQUENCE [LARGE SCALE GENOMIC DNA]</scope>
    <source>
        <strain evidence="3">DSM 22638</strain>
    </source>
</reference>
<name>A0A1M5K7E8_9FLAO</name>
<dbReference type="Pfam" id="PF00115">
    <property type="entry name" value="COX1"/>
    <property type="match status" value="1"/>
</dbReference>
<dbReference type="Gene3D" id="1.20.210.10">
    <property type="entry name" value="Cytochrome c oxidase-like, subunit I domain"/>
    <property type="match status" value="1"/>
</dbReference>
<feature type="transmembrane region" description="Helical" evidence="1">
    <location>
        <begin position="75"/>
        <end position="98"/>
    </location>
</feature>
<keyword evidence="1" id="KW-1133">Transmembrane helix</keyword>
<sequence>MNKLIEKPHLIFLLSIPIIMLIGILSGDSVLDINVHDTYFVIAYLHLAILISILFGIIGIGYWIMQKANRKLSKWLNLIHVVLTVGGLIAIFGIPYLLFDSTAESAFPVFDQIARQNLILILTIFLILFGQLMYLINLIVGIFRKNKTSG</sequence>
<accession>A0A1M5K7E8</accession>
<keyword evidence="1" id="KW-0812">Transmembrane</keyword>
<organism evidence="2 3">
    <name type="scientific">Flagellimonas flava</name>
    <dbReference type="NCBI Taxonomy" id="570519"/>
    <lineage>
        <taxon>Bacteria</taxon>
        <taxon>Pseudomonadati</taxon>
        <taxon>Bacteroidota</taxon>
        <taxon>Flavobacteriia</taxon>
        <taxon>Flavobacteriales</taxon>
        <taxon>Flavobacteriaceae</taxon>
        <taxon>Flagellimonas</taxon>
    </lineage>
</organism>
<dbReference type="Proteomes" id="UP000184532">
    <property type="component" value="Unassembled WGS sequence"/>
</dbReference>
<keyword evidence="1" id="KW-0472">Membrane</keyword>
<evidence type="ECO:0000313" key="2">
    <source>
        <dbReference type="EMBL" id="SHG48530.1"/>
    </source>
</evidence>
<proteinExistence type="predicted"/>
<dbReference type="RefSeq" id="WP_073177747.1">
    <property type="nucleotide sequence ID" value="NZ_FQWL01000002.1"/>
</dbReference>
<feature type="transmembrane region" description="Helical" evidence="1">
    <location>
        <begin position="39"/>
        <end position="63"/>
    </location>
</feature>
<dbReference type="AlphaFoldDB" id="A0A1M5K7E8"/>
<feature type="transmembrane region" description="Helical" evidence="1">
    <location>
        <begin position="9"/>
        <end position="27"/>
    </location>
</feature>
<protein>
    <submittedName>
        <fullName evidence="2">Cytochrome C and Quinol oxidase polypeptide I</fullName>
    </submittedName>
</protein>
<keyword evidence="3" id="KW-1185">Reference proteome</keyword>
<feature type="transmembrane region" description="Helical" evidence="1">
    <location>
        <begin position="118"/>
        <end position="143"/>
    </location>
</feature>
<dbReference type="GO" id="GO:0004129">
    <property type="term" value="F:cytochrome-c oxidase activity"/>
    <property type="evidence" value="ECO:0007669"/>
    <property type="project" value="InterPro"/>
</dbReference>
<dbReference type="GO" id="GO:0020037">
    <property type="term" value="F:heme binding"/>
    <property type="evidence" value="ECO:0007669"/>
    <property type="project" value="InterPro"/>
</dbReference>
<dbReference type="STRING" id="570519.SAMN04488116_1415"/>
<dbReference type="SUPFAM" id="SSF81442">
    <property type="entry name" value="Cytochrome c oxidase subunit I-like"/>
    <property type="match status" value="1"/>
</dbReference>